<dbReference type="EMBL" id="LGGH01000062">
    <property type="protein sequence ID" value="KUK67851.1"/>
    <property type="molecule type" value="Genomic_DNA"/>
</dbReference>
<gene>
    <name evidence="2" type="ORF">DIT26_03320</name>
    <name evidence="3" type="ORF">XD86_0554</name>
</gene>
<dbReference type="Proteomes" id="UP000054260">
    <property type="component" value="Unassembled WGS sequence"/>
</dbReference>
<dbReference type="EMBL" id="DQBS01000081">
    <property type="protein sequence ID" value="HCO69604.1"/>
    <property type="molecule type" value="Genomic_DNA"/>
</dbReference>
<dbReference type="InterPro" id="IPR009078">
    <property type="entry name" value="Ferritin-like_SF"/>
</dbReference>
<organism evidence="3 4">
    <name type="scientific">Mesotoga infera</name>
    <dbReference type="NCBI Taxonomy" id="1236046"/>
    <lineage>
        <taxon>Bacteria</taxon>
        <taxon>Thermotogati</taxon>
        <taxon>Thermotogota</taxon>
        <taxon>Thermotogae</taxon>
        <taxon>Kosmotogales</taxon>
        <taxon>Kosmotogaceae</taxon>
        <taxon>Mesotoga</taxon>
    </lineage>
</organism>
<dbReference type="SUPFAM" id="SSF47240">
    <property type="entry name" value="Ferritin-like"/>
    <property type="match status" value="1"/>
</dbReference>
<comment type="caution">
    <text evidence="3">The sequence shown here is derived from an EMBL/GenBank/DDBJ whole genome shotgun (WGS) entry which is preliminary data.</text>
</comment>
<evidence type="ECO:0000313" key="3">
    <source>
        <dbReference type="EMBL" id="KUK67851.1"/>
    </source>
</evidence>
<reference evidence="3" key="1">
    <citation type="journal article" date="2015" name="MBio">
        <title>Genome-resolved metagenomic analysis reveals roles for candidate phyla and other microbial community members in biogeochemical transformations in oil reservoirs.</title>
        <authorList>
            <person name="Hu P."/>
            <person name="Tom L."/>
            <person name="Singh A."/>
            <person name="Thomas B.C."/>
            <person name="Baker B.J."/>
            <person name="Piceno Y.M."/>
            <person name="Andersen G.L."/>
            <person name="Banfield J.F."/>
        </authorList>
    </citation>
    <scope>NUCLEOTIDE SEQUENCE [LARGE SCALE GENOMIC DNA]</scope>
    <source>
        <strain evidence="3">46_47</strain>
    </source>
</reference>
<reference evidence="2 5" key="3">
    <citation type="journal article" date="2018" name="Nat. Biotechnol.">
        <title>A standardized bacterial taxonomy based on genome phylogeny substantially revises the tree of life.</title>
        <authorList>
            <person name="Parks D.H."/>
            <person name="Chuvochina M."/>
            <person name="Waite D.W."/>
            <person name="Rinke C."/>
            <person name="Skarshewski A."/>
            <person name="Chaumeil P.A."/>
            <person name="Hugenholtz P."/>
        </authorList>
    </citation>
    <scope>NUCLEOTIDE SEQUENCE [LARGE SCALE GENOMIC DNA]</scope>
    <source>
        <strain evidence="2">UBA9905</strain>
    </source>
</reference>
<evidence type="ECO:0000259" key="1">
    <source>
        <dbReference type="Pfam" id="PF09968"/>
    </source>
</evidence>
<dbReference type="AlphaFoldDB" id="A0A101H027"/>
<dbReference type="Proteomes" id="UP000264215">
    <property type="component" value="Unassembled WGS sequence"/>
</dbReference>
<reference evidence="4" key="2">
    <citation type="journal article" date="2015" name="MBio">
        <title>Genome-Resolved Metagenomic Analysis Reveals Roles for Candidate Phyla and Other Microbial Community Members in Biogeochemical Transformations in Oil Reservoirs.</title>
        <authorList>
            <person name="Hu P."/>
            <person name="Tom L."/>
            <person name="Singh A."/>
            <person name="Thomas B.C."/>
            <person name="Baker B.J."/>
            <person name="Piceno Y.M."/>
            <person name="Andersen G.L."/>
            <person name="Banfield J.F."/>
        </authorList>
    </citation>
    <scope>NUCLEOTIDE SEQUENCE [LARGE SCALE GENOMIC DNA]</scope>
</reference>
<proteinExistence type="predicted"/>
<dbReference type="Pfam" id="PF09968">
    <property type="entry name" value="DUF2202"/>
    <property type="match status" value="1"/>
</dbReference>
<dbReference type="InterPro" id="IPR012347">
    <property type="entry name" value="Ferritin-like"/>
</dbReference>
<sequence length="187" mass="21027">MKRVFSAILMVLIIGSMTLASGLMTEEDGIAFMREEEKLAHDVYTVLYEIWELNVFSNIARSEQTHTEAVLSLIGDSGMVDPVSENEVGVFTNSTLQELYDELVERGSKSLLDAVKVGLLIEEIDIKDLEDLLEGDIDSRTATVYENLLRGSENHLRAFLRQYERLAGSYTPEVLDSERFDEIASGR</sequence>
<name>A0A101H027_9BACT</name>
<evidence type="ECO:0000313" key="5">
    <source>
        <dbReference type="Proteomes" id="UP000264215"/>
    </source>
</evidence>
<feature type="domain" description="DUF2202" evidence="1">
    <location>
        <begin position="26"/>
        <end position="185"/>
    </location>
</feature>
<dbReference type="PATRIC" id="fig|1236046.6.peg.678"/>
<dbReference type="Gene3D" id="1.20.1260.10">
    <property type="match status" value="1"/>
</dbReference>
<dbReference type="InterPro" id="IPR019243">
    <property type="entry name" value="DUF2202"/>
</dbReference>
<protein>
    <recommendedName>
        <fullName evidence="1">DUF2202 domain-containing protein</fullName>
    </recommendedName>
</protein>
<evidence type="ECO:0000313" key="4">
    <source>
        <dbReference type="Proteomes" id="UP000054260"/>
    </source>
</evidence>
<accession>A0A101H027</accession>
<dbReference type="CDD" id="cd01048">
    <property type="entry name" value="Ferritin_like_AB2"/>
    <property type="match status" value="1"/>
</dbReference>
<evidence type="ECO:0000313" key="2">
    <source>
        <dbReference type="EMBL" id="HCO69604.1"/>
    </source>
</evidence>